<dbReference type="RefSeq" id="WP_179429251.1">
    <property type="nucleotide sequence ID" value="NZ_JACBZP010000001.1"/>
</dbReference>
<keyword evidence="1" id="KW-1133">Transmembrane helix</keyword>
<dbReference type="Pfam" id="PF02325">
    <property type="entry name" value="CCB3_YggT"/>
    <property type="match status" value="1"/>
</dbReference>
<dbReference type="AlphaFoldDB" id="A0A7Z0D4Y5"/>
<feature type="transmembrane region" description="Helical" evidence="1">
    <location>
        <begin position="75"/>
        <end position="95"/>
    </location>
</feature>
<comment type="caution">
    <text evidence="2">The sequence shown here is derived from an EMBL/GenBank/DDBJ whole genome shotgun (WGS) entry which is preliminary data.</text>
</comment>
<evidence type="ECO:0000313" key="2">
    <source>
        <dbReference type="EMBL" id="NYI68984.1"/>
    </source>
</evidence>
<accession>A0A7Z0D4Y5</accession>
<organism evidence="2 3">
    <name type="scientific">Spelaeicoccus albus</name>
    <dbReference type="NCBI Taxonomy" id="1280376"/>
    <lineage>
        <taxon>Bacteria</taxon>
        <taxon>Bacillati</taxon>
        <taxon>Actinomycetota</taxon>
        <taxon>Actinomycetes</taxon>
        <taxon>Micrococcales</taxon>
        <taxon>Brevibacteriaceae</taxon>
        <taxon>Spelaeicoccus</taxon>
    </lineage>
</organism>
<evidence type="ECO:0000313" key="3">
    <source>
        <dbReference type="Proteomes" id="UP000539111"/>
    </source>
</evidence>
<dbReference type="GO" id="GO:0016020">
    <property type="term" value="C:membrane"/>
    <property type="evidence" value="ECO:0007669"/>
    <property type="project" value="InterPro"/>
</dbReference>
<dbReference type="EMBL" id="JACBZP010000001">
    <property type="protein sequence ID" value="NYI68984.1"/>
    <property type="molecule type" value="Genomic_DNA"/>
</dbReference>
<dbReference type="InterPro" id="IPR003425">
    <property type="entry name" value="CCB3/YggT"/>
</dbReference>
<evidence type="ECO:0000256" key="1">
    <source>
        <dbReference type="SAM" id="Phobius"/>
    </source>
</evidence>
<keyword evidence="3" id="KW-1185">Reference proteome</keyword>
<protein>
    <submittedName>
        <fullName evidence="2">YggT family protein</fullName>
    </submittedName>
</protein>
<name>A0A7Z0D4Y5_9MICO</name>
<keyword evidence="1" id="KW-0472">Membrane</keyword>
<proteinExistence type="predicted"/>
<feature type="transmembrane region" description="Helical" evidence="1">
    <location>
        <begin position="6"/>
        <end position="28"/>
    </location>
</feature>
<keyword evidence="1" id="KW-0812">Transmembrane</keyword>
<sequence>MTLAFTIIYLVIFIFFLFMLVRLVFDWVQMFAREWRPKGFVLLVAEAVFTVTDPPLRAIRRVIPPLRLGSMSIDLAFFILIFACGIAMNLLLSFAPVMA</sequence>
<gene>
    <name evidence="2" type="ORF">BJY26_003290</name>
</gene>
<reference evidence="2 3" key="1">
    <citation type="submission" date="2020-07" db="EMBL/GenBank/DDBJ databases">
        <title>Sequencing the genomes of 1000 actinobacteria strains.</title>
        <authorList>
            <person name="Klenk H.-P."/>
        </authorList>
    </citation>
    <scope>NUCLEOTIDE SEQUENCE [LARGE SCALE GENOMIC DNA]</scope>
    <source>
        <strain evidence="2 3">DSM 26341</strain>
    </source>
</reference>
<dbReference type="Proteomes" id="UP000539111">
    <property type="component" value="Unassembled WGS sequence"/>
</dbReference>